<evidence type="ECO:0000256" key="1">
    <source>
        <dbReference type="SAM" id="Phobius"/>
    </source>
</evidence>
<keyword evidence="1" id="KW-1133">Transmembrane helix</keyword>
<sequence length="94" mass="10415">MRLLLEMLRILLLLVLSGGVAWAMLSLFIPTEADPLAGLSVSVGVLIGFFVLYRNKLQFSGWYEGAERKPLSKNVSSILVMTALLLVFLPVVFF</sequence>
<evidence type="ECO:0000313" key="2">
    <source>
        <dbReference type="EMBL" id="PRO67207.1"/>
    </source>
</evidence>
<feature type="transmembrane region" description="Helical" evidence="1">
    <location>
        <begin position="35"/>
        <end position="53"/>
    </location>
</feature>
<feature type="transmembrane region" description="Helical" evidence="1">
    <location>
        <begin position="74"/>
        <end position="93"/>
    </location>
</feature>
<dbReference type="OrthoDB" id="2428268at2"/>
<name>A0A2P6MLP1_ALKUR</name>
<dbReference type="RefSeq" id="WP_105957591.1">
    <property type="nucleotide sequence ID" value="NZ_PVNS01000001.1"/>
</dbReference>
<organism evidence="2 3">
    <name type="scientific">Alkalicoccus urumqiensis</name>
    <name type="common">Bacillus urumqiensis</name>
    <dbReference type="NCBI Taxonomy" id="1548213"/>
    <lineage>
        <taxon>Bacteria</taxon>
        <taxon>Bacillati</taxon>
        <taxon>Bacillota</taxon>
        <taxon>Bacilli</taxon>
        <taxon>Bacillales</taxon>
        <taxon>Bacillaceae</taxon>
        <taxon>Alkalicoccus</taxon>
    </lineage>
</organism>
<gene>
    <name evidence="2" type="ORF">C6I21_01200</name>
</gene>
<dbReference type="EMBL" id="PVNS01000001">
    <property type="protein sequence ID" value="PRO67207.1"/>
    <property type="molecule type" value="Genomic_DNA"/>
</dbReference>
<feature type="transmembrane region" description="Helical" evidence="1">
    <location>
        <begin position="7"/>
        <end position="29"/>
    </location>
</feature>
<comment type="caution">
    <text evidence="2">The sequence shown here is derived from an EMBL/GenBank/DDBJ whole genome shotgun (WGS) entry which is preliminary data.</text>
</comment>
<dbReference type="Proteomes" id="UP000243650">
    <property type="component" value="Unassembled WGS sequence"/>
</dbReference>
<evidence type="ECO:0000313" key="3">
    <source>
        <dbReference type="Proteomes" id="UP000243650"/>
    </source>
</evidence>
<proteinExistence type="predicted"/>
<keyword evidence="1" id="KW-0472">Membrane</keyword>
<reference evidence="2 3" key="1">
    <citation type="submission" date="2018-03" db="EMBL/GenBank/DDBJ databases">
        <title>Bacillus urumqiensis sp. nov., a moderately haloalkaliphilic bacterium isolated from a salt lake.</title>
        <authorList>
            <person name="Zhao B."/>
            <person name="Liao Z."/>
        </authorList>
    </citation>
    <scope>NUCLEOTIDE SEQUENCE [LARGE SCALE GENOMIC DNA]</scope>
    <source>
        <strain evidence="2 3">BZ-SZ-XJ18</strain>
    </source>
</reference>
<keyword evidence="3" id="KW-1185">Reference proteome</keyword>
<keyword evidence="1" id="KW-0812">Transmembrane</keyword>
<protein>
    <submittedName>
        <fullName evidence="2">Uncharacterized protein</fullName>
    </submittedName>
</protein>
<dbReference type="AlphaFoldDB" id="A0A2P6MLP1"/>
<accession>A0A2P6MLP1</accession>